<evidence type="ECO:0000256" key="5">
    <source>
        <dbReference type="ARBA" id="ARBA00022448"/>
    </source>
</evidence>
<evidence type="ECO:0000256" key="18">
    <source>
        <dbReference type="SAM" id="Phobius"/>
    </source>
</evidence>
<gene>
    <name evidence="20" type="primary">ND2</name>
</gene>
<evidence type="ECO:0000256" key="14">
    <source>
        <dbReference type="ARBA" id="ARBA00023128"/>
    </source>
</evidence>
<evidence type="ECO:0000256" key="2">
    <source>
        <dbReference type="ARBA" id="ARBA00007012"/>
    </source>
</evidence>
<evidence type="ECO:0000256" key="10">
    <source>
        <dbReference type="ARBA" id="ARBA00022982"/>
    </source>
</evidence>
<evidence type="ECO:0000256" key="6">
    <source>
        <dbReference type="ARBA" id="ARBA00022660"/>
    </source>
</evidence>
<comment type="subcellular location">
    <subcellularLocation>
        <location evidence="1">Mitochondrion inner membrane</location>
        <topology evidence="1">Multi-pass membrane protein</topology>
    </subcellularLocation>
</comment>
<feature type="transmembrane region" description="Helical" evidence="18">
    <location>
        <begin position="43"/>
        <end position="63"/>
    </location>
</feature>
<dbReference type="EMBL" id="MT755622">
    <property type="protein sequence ID" value="QNK04082.1"/>
    <property type="molecule type" value="Genomic_DNA"/>
</dbReference>
<dbReference type="PANTHER" id="PTHR46552">
    <property type="entry name" value="NADH-UBIQUINONE OXIDOREDUCTASE CHAIN 2"/>
    <property type="match status" value="1"/>
</dbReference>
<feature type="domain" description="NADH:quinone oxidoreductase/Mrp antiporter transmembrane" evidence="19">
    <location>
        <begin position="10"/>
        <end position="193"/>
    </location>
</feature>
<keyword evidence="11 18" id="KW-1133">Transmembrane helix</keyword>
<evidence type="ECO:0000256" key="9">
    <source>
        <dbReference type="ARBA" id="ARBA00022967"/>
    </source>
</evidence>
<evidence type="ECO:0000256" key="11">
    <source>
        <dbReference type="ARBA" id="ARBA00022989"/>
    </source>
</evidence>
<proteinExistence type="inferred from homology"/>
<geneLocation type="mitochondrion" evidence="20"/>
<evidence type="ECO:0000256" key="16">
    <source>
        <dbReference type="ARBA" id="ARBA00031028"/>
    </source>
</evidence>
<feature type="transmembrane region" description="Helical" evidence="18">
    <location>
        <begin position="233"/>
        <end position="256"/>
    </location>
</feature>
<evidence type="ECO:0000256" key="15">
    <source>
        <dbReference type="ARBA" id="ARBA00023136"/>
    </source>
</evidence>
<accession>A0A7G8QBC4</accession>
<keyword evidence="6" id="KW-0679">Respiratory chain</keyword>
<dbReference type="GO" id="GO:0008137">
    <property type="term" value="F:NADH dehydrogenase (ubiquinone) activity"/>
    <property type="evidence" value="ECO:0007669"/>
    <property type="project" value="UniProtKB-EC"/>
</dbReference>
<feature type="transmembrane region" description="Helical" evidence="18">
    <location>
        <begin position="69"/>
        <end position="88"/>
    </location>
</feature>
<keyword evidence="9" id="KW-1278">Translocase</keyword>
<evidence type="ECO:0000256" key="3">
    <source>
        <dbReference type="ARBA" id="ARBA00012944"/>
    </source>
</evidence>
<feature type="transmembrane region" description="Helical" evidence="18">
    <location>
        <begin position="12"/>
        <end position="31"/>
    </location>
</feature>
<evidence type="ECO:0000313" key="20">
    <source>
        <dbReference type="EMBL" id="QNK04082.1"/>
    </source>
</evidence>
<dbReference type="InterPro" id="IPR001750">
    <property type="entry name" value="ND/Mrp_TM"/>
</dbReference>
<evidence type="ECO:0000256" key="17">
    <source>
        <dbReference type="ARBA" id="ARBA00049551"/>
    </source>
</evidence>
<dbReference type="EC" id="7.1.1.2" evidence="3"/>
<keyword evidence="7 18" id="KW-0812">Transmembrane</keyword>
<evidence type="ECO:0000256" key="7">
    <source>
        <dbReference type="ARBA" id="ARBA00022692"/>
    </source>
</evidence>
<keyword evidence="12" id="KW-0520">NAD</keyword>
<feature type="transmembrane region" description="Helical" evidence="18">
    <location>
        <begin position="95"/>
        <end position="117"/>
    </location>
</feature>
<feature type="transmembrane region" description="Helical" evidence="18">
    <location>
        <begin position="207"/>
        <end position="226"/>
    </location>
</feature>
<evidence type="ECO:0000256" key="1">
    <source>
        <dbReference type="ARBA" id="ARBA00004448"/>
    </source>
</evidence>
<dbReference type="Pfam" id="PF00361">
    <property type="entry name" value="Proton_antipo_M"/>
    <property type="match status" value="1"/>
</dbReference>
<keyword evidence="15 18" id="KW-0472">Membrane</keyword>
<comment type="catalytic activity">
    <reaction evidence="17">
        <text>a ubiquinone + NADH + 5 H(+)(in) = a ubiquinol + NAD(+) + 4 H(+)(out)</text>
        <dbReference type="Rhea" id="RHEA:29091"/>
        <dbReference type="Rhea" id="RHEA-COMP:9565"/>
        <dbReference type="Rhea" id="RHEA-COMP:9566"/>
        <dbReference type="ChEBI" id="CHEBI:15378"/>
        <dbReference type="ChEBI" id="CHEBI:16389"/>
        <dbReference type="ChEBI" id="CHEBI:17976"/>
        <dbReference type="ChEBI" id="CHEBI:57540"/>
        <dbReference type="ChEBI" id="CHEBI:57945"/>
        <dbReference type="EC" id="7.1.1.2"/>
    </reaction>
</comment>
<keyword evidence="13" id="KW-0830">Ubiquinone</keyword>
<name>A0A7G8QBC4_9BIVA</name>
<dbReference type="AlphaFoldDB" id="A0A7G8QBC4"/>
<dbReference type="InterPro" id="IPR050175">
    <property type="entry name" value="Complex_I_Subunit_2"/>
</dbReference>
<evidence type="ECO:0000256" key="8">
    <source>
        <dbReference type="ARBA" id="ARBA00022792"/>
    </source>
</evidence>
<evidence type="ECO:0000259" key="19">
    <source>
        <dbReference type="Pfam" id="PF00361"/>
    </source>
</evidence>
<evidence type="ECO:0000256" key="12">
    <source>
        <dbReference type="ARBA" id="ARBA00023027"/>
    </source>
</evidence>
<organism evidence="20">
    <name type="scientific">Hippopus hippopus</name>
    <dbReference type="NCBI Taxonomy" id="80818"/>
    <lineage>
        <taxon>Eukaryota</taxon>
        <taxon>Metazoa</taxon>
        <taxon>Spiralia</taxon>
        <taxon>Lophotrochozoa</taxon>
        <taxon>Mollusca</taxon>
        <taxon>Bivalvia</taxon>
        <taxon>Autobranchia</taxon>
        <taxon>Heteroconchia</taxon>
        <taxon>Euheterodonta</taxon>
        <taxon>Imparidentia</taxon>
        <taxon>Neoheterodontei</taxon>
        <taxon>Cardiida</taxon>
        <taxon>Cardioidea</taxon>
        <taxon>Cardiidae</taxon>
        <taxon>Tridacninae</taxon>
        <taxon>Hippopus</taxon>
    </lineage>
</organism>
<reference evidence="20" key="1">
    <citation type="submission" date="2020-07" db="EMBL/GenBank/DDBJ databases">
        <authorList>
            <person name="Ma H."/>
            <person name="Yu Z."/>
        </authorList>
    </citation>
    <scope>NUCLEOTIDE SEQUENCE</scope>
</reference>
<evidence type="ECO:0000256" key="4">
    <source>
        <dbReference type="ARBA" id="ARBA00021008"/>
    </source>
</evidence>
<keyword evidence="10" id="KW-0249">Electron transport</keyword>
<evidence type="ECO:0000256" key="13">
    <source>
        <dbReference type="ARBA" id="ARBA00023075"/>
    </source>
</evidence>
<keyword evidence="5" id="KW-0813">Transport</keyword>
<comment type="similarity">
    <text evidence="2">Belongs to the complex I subunit 2 family.</text>
</comment>
<dbReference type="GO" id="GO:0005743">
    <property type="term" value="C:mitochondrial inner membrane"/>
    <property type="evidence" value="ECO:0007669"/>
    <property type="project" value="UniProtKB-SubCell"/>
</dbReference>
<keyword evidence="8" id="KW-0999">Mitochondrion inner membrane</keyword>
<dbReference type="GO" id="GO:0006120">
    <property type="term" value="P:mitochondrial electron transport, NADH to ubiquinone"/>
    <property type="evidence" value="ECO:0007669"/>
    <property type="project" value="TreeGrafter"/>
</dbReference>
<protein>
    <recommendedName>
        <fullName evidence="4">NADH-ubiquinone oxidoreductase chain 2</fullName>
        <ecNumber evidence="3">7.1.1.2</ecNumber>
    </recommendedName>
    <alternativeName>
        <fullName evidence="16">NADH dehydrogenase subunit 2</fullName>
    </alternativeName>
</protein>
<dbReference type="PANTHER" id="PTHR46552:SF1">
    <property type="entry name" value="NADH-UBIQUINONE OXIDOREDUCTASE CHAIN 2"/>
    <property type="match status" value="1"/>
</dbReference>
<feature type="transmembrane region" description="Helical" evidence="18">
    <location>
        <begin position="129"/>
        <end position="148"/>
    </location>
</feature>
<keyword evidence="14 20" id="KW-0496">Mitochondrion</keyword>
<sequence>MSLVSKGVMGVMVGMELAFFGVIPLMLISSVKQSGGGNESEAALVYFVFQGVGSVIMFLSLVLLVSSSYLYLLGWCMFIVSMSMKLGVFPFHSWVVTVTGLTSWTGVLFVLVVMKLAPYWMLSGMGLPSLASVILVTLSCITTALGAIGACNQSTLRGVLGCSSLSQSGFMMSLSLVSVYYYMWYFAVYSSIMGVMVVSSSLKNSPTLVMVMLMSLSGMPPLLGMFMKFGGLYCLSGTSLSLCAYLAMWSLFGFFYYFNATVEVYYGFPLMNKVDWVVILMNVIMGPILFMSLMPMM</sequence>
<feature type="transmembrane region" description="Helical" evidence="18">
    <location>
        <begin position="276"/>
        <end position="294"/>
    </location>
</feature>